<dbReference type="PANTHER" id="PTHR39193">
    <property type="entry name" value="5-DEOXY-GLUCURONATE ISOMERASE"/>
    <property type="match status" value="1"/>
</dbReference>
<dbReference type="RefSeq" id="WP_079494296.1">
    <property type="nucleotide sequence ID" value="NZ_FUZT01000011.1"/>
</dbReference>
<dbReference type="Proteomes" id="UP000190285">
    <property type="component" value="Unassembled WGS sequence"/>
</dbReference>
<proteinExistence type="predicted"/>
<sequence length="271" mass="31017">MSNLLYKSRNITKNSIDILQDINFENSPMKYTAVKTLKLLKGSNFKNNTQGVELCIVVLTGKVTVKEGDNVFKNIGKRNSVFDKKPTDSVYISNGKKFAIEAETDCKVLLCYAKSDDDRPTTLIKASDNTIENRGKYMNKRLVHNILPDNSDISQSLLVVEVFTDSANWSSYPPHKHDENNLPYETNLEEIYYHEIDKSQGFVFQRIYTDDRLIDETMAVENGDCVCAPKGYHPVGVPDGYNSYYLNVMAGPIKKWVFHNDPDHEWILDRR</sequence>
<evidence type="ECO:0000313" key="3">
    <source>
        <dbReference type="Proteomes" id="UP000190285"/>
    </source>
</evidence>
<dbReference type="PANTHER" id="PTHR39193:SF1">
    <property type="entry name" value="5-DEOXY-GLUCURONATE ISOMERASE"/>
    <property type="match status" value="1"/>
</dbReference>
<keyword evidence="3" id="KW-1185">Reference proteome</keyword>
<organism evidence="2 3">
    <name type="scientific">Maledivibacter halophilus</name>
    <dbReference type="NCBI Taxonomy" id="36842"/>
    <lineage>
        <taxon>Bacteria</taxon>
        <taxon>Bacillati</taxon>
        <taxon>Bacillota</taxon>
        <taxon>Clostridia</taxon>
        <taxon>Peptostreptococcales</taxon>
        <taxon>Caminicellaceae</taxon>
        <taxon>Maledivibacter</taxon>
    </lineage>
</organism>
<gene>
    <name evidence="2" type="ORF">SAMN02194393_04161</name>
</gene>
<dbReference type="STRING" id="36842.SAMN02194393_04161"/>
<name>A0A1T5M8J0_9FIRM</name>
<evidence type="ECO:0000313" key="2">
    <source>
        <dbReference type="EMBL" id="SKC84560.1"/>
    </source>
</evidence>
<protein>
    <submittedName>
        <fullName evidence="2">5-deoxyglucuronate isomerase</fullName>
    </submittedName>
</protein>
<dbReference type="InterPro" id="IPR011051">
    <property type="entry name" value="RmlC_Cupin_sf"/>
</dbReference>
<dbReference type="InterPro" id="IPR021120">
    <property type="entry name" value="KduI/IolB_isomerase"/>
</dbReference>
<accession>A0A1T5M8J0</accession>
<dbReference type="Pfam" id="PF04962">
    <property type="entry name" value="KduI"/>
    <property type="match status" value="1"/>
</dbReference>
<dbReference type="PIRSF" id="PIRSF036628">
    <property type="entry name" value="IolB"/>
    <property type="match status" value="1"/>
</dbReference>
<keyword evidence="1 2" id="KW-0413">Isomerase</keyword>
<dbReference type="NCBIfam" id="TIGR04378">
    <property type="entry name" value="myo_inos_iolB"/>
    <property type="match status" value="1"/>
</dbReference>
<dbReference type="SUPFAM" id="SSF51182">
    <property type="entry name" value="RmlC-like cupins"/>
    <property type="match status" value="1"/>
</dbReference>
<reference evidence="3" key="1">
    <citation type="submission" date="2017-02" db="EMBL/GenBank/DDBJ databases">
        <authorList>
            <person name="Varghese N."/>
            <person name="Submissions S."/>
        </authorList>
    </citation>
    <scope>NUCLEOTIDE SEQUENCE [LARGE SCALE GENOMIC DNA]</scope>
    <source>
        <strain evidence="3">M1</strain>
    </source>
</reference>
<dbReference type="GO" id="GO:0019310">
    <property type="term" value="P:inositol catabolic process"/>
    <property type="evidence" value="ECO:0007669"/>
    <property type="project" value="InterPro"/>
</dbReference>
<dbReference type="EMBL" id="FUZT01000011">
    <property type="protein sequence ID" value="SKC84560.1"/>
    <property type="molecule type" value="Genomic_DNA"/>
</dbReference>
<dbReference type="InterPro" id="IPR024203">
    <property type="entry name" value="Deoxy-glucuronate_isom_IolB"/>
</dbReference>
<evidence type="ECO:0000256" key="1">
    <source>
        <dbReference type="ARBA" id="ARBA00023235"/>
    </source>
</evidence>
<dbReference type="InterPro" id="IPR014710">
    <property type="entry name" value="RmlC-like_jellyroll"/>
</dbReference>
<dbReference type="Gene3D" id="2.60.120.10">
    <property type="entry name" value="Jelly Rolls"/>
    <property type="match status" value="2"/>
</dbReference>
<dbReference type="OrthoDB" id="9799936at2"/>
<dbReference type="AlphaFoldDB" id="A0A1T5M8J0"/>
<dbReference type="GO" id="GO:0008880">
    <property type="term" value="F:glucuronate isomerase activity"/>
    <property type="evidence" value="ECO:0007669"/>
    <property type="project" value="InterPro"/>
</dbReference>